<dbReference type="CDD" id="cd14014">
    <property type="entry name" value="STKc_PknB_like"/>
    <property type="match status" value="1"/>
</dbReference>
<dbReference type="PRINTS" id="PR00344">
    <property type="entry name" value="BCTRLSENSOR"/>
</dbReference>
<name>A0A1I4EMJ9_9HYPH</name>
<dbReference type="SUPFAM" id="SSF55781">
    <property type="entry name" value="GAF domain-like"/>
    <property type="match status" value="1"/>
</dbReference>
<dbReference type="GO" id="GO:0009882">
    <property type="term" value="F:blue light photoreceptor activity"/>
    <property type="evidence" value="ECO:0007669"/>
    <property type="project" value="UniProtKB-ARBA"/>
</dbReference>
<evidence type="ECO:0000256" key="2">
    <source>
        <dbReference type="ARBA" id="ARBA00012438"/>
    </source>
</evidence>
<dbReference type="FunFam" id="3.30.450.20:FF:000099">
    <property type="entry name" value="Sensory box sensor histidine kinase"/>
    <property type="match status" value="1"/>
</dbReference>
<dbReference type="SMART" id="SM00065">
    <property type="entry name" value="GAF"/>
    <property type="match status" value="1"/>
</dbReference>
<dbReference type="PROSITE" id="PS50112">
    <property type="entry name" value="PAS"/>
    <property type="match status" value="2"/>
</dbReference>
<dbReference type="PROSITE" id="PS50113">
    <property type="entry name" value="PAC"/>
    <property type="match status" value="3"/>
</dbReference>
<dbReference type="PROSITE" id="PS50011">
    <property type="entry name" value="PROTEIN_KINASE_DOM"/>
    <property type="match status" value="1"/>
</dbReference>
<dbReference type="SUPFAM" id="SSF55785">
    <property type="entry name" value="PYP-like sensor domain (PAS domain)"/>
    <property type="match status" value="3"/>
</dbReference>
<dbReference type="SMART" id="SM00220">
    <property type="entry name" value="S_TKc"/>
    <property type="match status" value="1"/>
</dbReference>
<sequence length="2083" mass="231608">MAHSQTTAHNSVTSQLLWEDGERVVRRDWRLDEHGQRRPVLIVEPATDHPSRSFLDRLAHEYELRDQLDGSSAIRPLDLVHDAGRTILVLENAEGEPLDRLLGAPMGVGRFLGLAIAVAASVGKLHQRDLVHKDIKPANILVNVATDEVRLTGFGIASRLARERQSPRPPETIAGTLSHMAPEQTGRMNRSIDSRSDLYALGVTFYQMLTGALPFTAADPMEWVHCHLAKRPVAPADRRREIPGVISSIVMKLLAKRAEDRYQTAAGLEWDLRGCQAVWQAHGRIDEFPLGENDTPDRLVIPEKLYGRRKEVETLLASFNRVASGGPTELVLVSGYSGVGKSSVVNELQPILAPPRGLFASGKFDQYKRDIPYSTLALAFQSLVRPLLGKSDADLAPWRDALQKALGPNAALIIDLVPEVKLIIGEPPPVPELPPQDKQQRFQLVFRQFVGVFARLEHPLALFLDDLQWLDAGTLDILEDLLTRSDLRNLLVIGAYRDNEVTVGHPLMDRLETIRRVGRVNTIRLEPLSIVEVGKLVADSLHCEPDDATALAQVVHAKTDGNPFFVIQFLQVLADEGLLGFDHEHGRWSWDIVGIHAKQQTDNVVELLTPKLKHLPFNTQGALWRLACLGNIADVATLSMVLGKPEEQVHAALWEALRQQMIDRIDGTYKFAHDRVQEAAYALIPEKSRAKTHLSIGRLLTANTPADRRDEAVFNIVNQFDRAAALITEEAEREHVAALNLAAGRRAKAAGASAAALRYLEAGRALIGNDGWARHYRLTFDLELHLAECEYLVGRLPEAEQRLLALSEQAQTPIDTGAVAYLLINLYIILDRSDDAVAVGLSYLRQRQPQWSLHPTADDIRQECSRLWRQIEGASIPALLDLPLMNDPEQQATMNALTALISAAQFTNLNLFHLIIIRMVALSLEHGNTEGSCFGYALLGSVPSLHSDQIHNGFRVGEIALDLVEKHRFDRIRGTVYYLFALFTAHWTQPLATCQGLFRRAFEAARDVGDLKNASFSRVDLVTNLLAAGESLDEVEREASSALTFVQSVKFGLISDVISAQLGLVRALRGQTPKLNSFNDGIFDEKTFEQHLEGDPLLAVAASRYWIRKLQLKVYAGDYDDAVKAALKAEWLLWTLPAQQELPEYHFYAGLAWAGHCDATATAGRDDTLQRLRTHQEKFAYWALSGPENFVHRAALLGAELARLERRESDATRLYEEAIFSAREHRFVQHEGLANELAARSYAGRGFETIANAYLSEARFCYLRWGADGKVRQLEALHPFLHEPESGRAAATTIAVPIEHLDYATVVKVSQAVSGEMELERLIDTLMRLAIEHTGAERGVLLLSRGSELQLDAEAMTSRDGIVVRRSGESADVVPDSLVHYAMRSREVVLLDDASAHHTYSLDAYVRARRARSVLCLPLVNEAKVTGVLYLENNLAPNVFTPDRVTVLKVLASQAAISLENSRLYRDLADREAKIRRLVDANILGICIWDLEGRILSANEAFLRMLQYGREDYASGRLRWTDMTPDELRARDEQAVAELRSTGTFQPFEKEFFRKDGTRIPVLIGGALFEVGGSDGVAFVLDLTERKCAETAVRESEGRFRDYAETASDWFWEIDTDYRFTHLTENAFGSDPAPRIGTVCWDHALDVETEPDKWRLVWAALESRQPFRDFTYCVAGGNGPMYVKASGKPVFDTNGEFRGYRGTGTDVTAIIRAQEALLESERSLRSAIDGIPGLVGVLAPDGDVQAINRQIVEYTGQSLEELKNWGTNGTVHVDDISHVAEVFTRAIASGIPYQIEQRLRRFDGEYRWFDNRGIPIRDDSGRIIRWYVLLTDIEDRTRALARVQQMQSDFAHINRVSTMGVLAASLSHEITQPIASARNNARAALNFLEKQPPDLAEVREALGCIVGDADRAGNIVDRIREHIRKAPPRKSYFDLGAAINEVLVLARSTIMRNGVSVQTRLADGRSRVYGDRVQLQQVMLNLILNAVEAMAASEFGARELSICARQDQEGALVAVGDSGPGIDPEQLESIFEAFYTTKSSGTGMGLLICRSIISAHGGRLWAESNDSRGAVFQFTLPDAHPTQ</sequence>
<evidence type="ECO:0000259" key="7">
    <source>
        <dbReference type="PROSITE" id="PS50112"/>
    </source>
</evidence>
<dbReference type="InterPro" id="IPR003018">
    <property type="entry name" value="GAF"/>
</dbReference>
<dbReference type="SMART" id="SM00091">
    <property type="entry name" value="PAS"/>
    <property type="match status" value="2"/>
</dbReference>
<dbReference type="InterPro" id="IPR005467">
    <property type="entry name" value="His_kinase_dom"/>
</dbReference>
<dbReference type="InterPro" id="IPR000014">
    <property type="entry name" value="PAS"/>
</dbReference>
<evidence type="ECO:0000259" key="5">
    <source>
        <dbReference type="PROSITE" id="PS50011"/>
    </source>
</evidence>
<feature type="domain" description="Protein kinase" evidence="5">
    <location>
        <begin position="1"/>
        <end position="285"/>
    </location>
</feature>
<feature type="domain" description="PAS" evidence="7">
    <location>
        <begin position="1720"/>
        <end position="1790"/>
    </location>
</feature>
<feature type="domain" description="PAC" evidence="8">
    <location>
        <begin position="1793"/>
        <end position="1845"/>
    </location>
</feature>
<dbReference type="Gene3D" id="1.10.510.10">
    <property type="entry name" value="Transferase(Phosphotransferase) domain 1"/>
    <property type="match status" value="1"/>
</dbReference>
<dbReference type="SMART" id="SM00388">
    <property type="entry name" value="HisKA"/>
    <property type="match status" value="1"/>
</dbReference>
<dbReference type="InterPro" id="IPR004358">
    <property type="entry name" value="Sig_transdc_His_kin-like_C"/>
</dbReference>
<dbReference type="InterPro" id="IPR000700">
    <property type="entry name" value="PAS-assoc_C"/>
</dbReference>
<dbReference type="SUPFAM" id="SSF56112">
    <property type="entry name" value="Protein kinase-like (PK-like)"/>
    <property type="match status" value="1"/>
</dbReference>
<dbReference type="PROSITE" id="PS50109">
    <property type="entry name" value="HIS_KIN"/>
    <property type="match status" value="1"/>
</dbReference>
<dbReference type="Pfam" id="PF08447">
    <property type="entry name" value="PAS_3"/>
    <property type="match status" value="1"/>
</dbReference>
<dbReference type="Gene3D" id="3.30.450.20">
    <property type="entry name" value="PAS domain"/>
    <property type="match status" value="3"/>
</dbReference>
<dbReference type="InterPro" id="IPR036097">
    <property type="entry name" value="HisK_dim/P_sf"/>
</dbReference>
<dbReference type="InterPro" id="IPR036890">
    <property type="entry name" value="HATPase_C_sf"/>
</dbReference>
<dbReference type="Pfam" id="PF00069">
    <property type="entry name" value="Pkinase"/>
    <property type="match status" value="1"/>
</dbReference>
<dbReference type="Gene3D" id="1.10.287.130">
    <property type="match status" value="1"/>
</dbReference>
<evidence type="ECO:0000256" key="3">
    <source>
        <dbReference type="ARBA" id="ARBA00022553"/>
    </source>
</evidence>
<dbReference type="SUPFAM" id="SSF55874">
    <property type="entry name" value="ATPase domain of HSP90 chaperone/DNA topoisomerase II/histidine kinase"/>
    <property type="match status" value="1"/>
</dbReference>
<feature type="domain" description="PAC" evidence="8">
    <location>
        <begin position="1668"/>
        <end position="1719"/>
    </location>
</feature>
<dbReference type="PROSITE" id="PS00108">
    <property type="entry name" value="PROTEIN_KINASE_ST"/>
    <property type="match status" value="1"/>
</dbReference>
<comment type="catalytic activity">
    <reaction evidence="1">
        <text>ATP + protein L-histidine = ADP + protein N-phospho-L-histidine.</text>
        <dbReference type="EC" id="2.7.13.3"/>
    </reaction>
</comment>
<dbReference type="Pfam" id="PF01590">
    <property type="entry name" value="GAF"/>
    <property type="match status" value="1"/>
</dbReference>
<dbReference type="OrthoDB" id="9789238at2"/>
<dbReference type="NCBIfam" id="TIGR00229">
    <property type="entry name" value="sensory_box"/>
    <property type="match status" value="2"/>
</dbReference>
<dbReference type="SMART" id="SM00387">
    <property type="entry name" value="HATPase_c"/>
    <property type="match status" value="1"/>
</dbReference>
<dbReference type="EMBL" id="FOSL01000027">
    <property type="protein sequence ID" value="SFL05757.1"/>
    <property type="molecule type" value="Genomic_DNA"/>
</dbReference>
<dbReference type="PANTHER" id="PTHR43642">
    <property type="entry name" value="HYBRID SIGNAL TRANSDUCTION HISTIDINE KINASE G"/>
    <property type="match status" value="1"/>
</dbReference>
<dbReference type="InterPro" id="IPR003661">
    <property type="entry name" value="HisK_dim/P_dom"/>
</dbReference>
<evidence type="ECO:0000256" key="1">
    <source>
        <dbReference type="ARBA" id="ARBA00000085"/>
    </source>
</evidence>
<gene>
    <name evidence="9" type="ORF">SAMN04488498_12721</name>
</gene>
<dbReference type="InterPro" id="IPR008271">
    <property type="entry name" value="Ser/Thr_kinase_AS"/>
</dbReference>
<dbReference type="InterPro" id="IPR053159">
    <property type="entry name" value="Hybrid_Histidine_Kinase"/>
</dbReference>
<dbReference type="InterPro" id="IPR001610">
    <property type="entry name" value="PAC"/>
</dbReference>
<dbReference type="InterPro" id="IPR041664">
    <property type="entry name" value="AAA_16"/>
</dbReference>
<dbReference type="Gene3D" id="3.40.50.300">
    <property type="entry name" value="P-loop containing nucleotide triphosphate hydrolases"/>
    <property type="match status" value="1"/>
</dbReference>
<dbReference type="InterPro" id="IPR027417">
    <property type="entry name" value="P-loop_NTPase"/>
</dbReference>
<protein>
    <recommendedName>
        <fullName evidence="2">histidine kinase</fullName>
        <ecNumber evidence="2">2.7.13.3</ecNumber>
    </recommendedName>
</protein>
<dbReference type="PANTHER" id="PTHR43642:SF1">
    <property type="entry name" value="HYBRID SIGNAL TRANSDUCTION HISTIDINE KINASE G"/>
    <property type="match status" value="1"/>
</dbReference>
<evidence type="ECO:0000259" key="6">
    <source>
        <dbReference type="PROSITE" id="PS50109"/>
    </source>
</evidence>
<dbReference type="Pfam" id="PF13191">
    <property type="entry name" value="AAA_16"/>
    <property type="match status" value="1"/>
</dbReference>
<dbReference type="InterPro" id="IPR013655">
    <property type="entry name" value="PAS_fold_3"/>
</dbReference>
<dbReference type="GO" id="GO:0005524">
    <property type="term" value="F:ATP binding"/>
    <property type="evidence" value="ECO:0007669"/>
    <property type="project" value="InterPro"/>
</dbReference>
<dbReference type="Proteomes" id="UP000323300">
    <property type="component" value="Unassembled WGS sequence"/>
</dbReference>
<reference evidence="9 10" key="1">
    <citation type="submission" date="2016-10" db="EMBL/GenBank/DDBJ databases">
        <authorList>
            <person name="Varghese N."/>
            <person name="Submissions S."/>
        </authorList>
    </citation>
    <scope>NUCLEOTIDE SEQUENCE [LARGE SCALE GENOMIC DNA]</scope>
    <source>
        <strain evidence="9 10">DSM 21822</strain>
    </source>
</reference>
<dbReference type="InterPro" id="IPR011009">
    <property type="entry name" value="Kinase-like_dom_sf"/>
</dbReference>
<evidence type="ECO:0000313" key="9">
    <source>
        <dbReference type="EMBL" id="SFL05757.1"/>
    </source>
</evidence>
<accession>A0A1I4EMJ9</accession>
<feature type="domain" description="PAS" evidence="7">
    <location>
        <begin position="1471"/>
        <end position="1512"/>
    </location>
</feature>
<proteinExistence type="predicted"/>
<keyword evidence="10" id="KW-1185">Reference proteome</keyword>
<dbReference type="Gene3D" id="3.30.450.40">
    <property type="match status" value="1"/>
</dbReference>
<dbReference type="EC" id="2.7.13.3" evidence="2"/>
<keyword evidence="3" id="KW-0597">Phosphoprotein</keyword>
<dbReference type="InterPro" id="IPR035965">
    <property type="entry name" value="PAS-like_dom_sf"/>
</dbReference>
<dbReference type="GO" id="GO:0000155">
    <property type="term" value="F:phosphorelay sensor kinase activity"/>
    <property type="evidence" value="ECO:0007669"/>
    <property type="project" value="InterPro"/>
</dbReference>
<organism evidence="9 10">
    <name type="scientific">Neomesorhizobium albiziae</name>
    <dbReference type="NCBI Taxonomy" id="335020"/>
    <lineage>
        <taxon>Bacteria</taxon>
        <taxon>Pseudomonadati</taxon>
        <taxon>Pseudomonadota</taxon>
        <taxon>Alphaproteobacteria</taxon>
        <taxon>Hyphomicrobiales</taxon>
        <taxon>Phyllobacteriaceae</taxon>
        <taxon>Neomesorhizobium</taxon>
    </lineage>
</organism>
<feature type="domain" description="Histidine kinase" evidence="6">
    <location>
        <begin position="1865"/>
        <end position="2080"/>
    </location>
</feature>
<feature type="region of interest" description="Disordered" evidence="4">
    <location>
        <begin position="161"/>
        <end position="189"/>
    </location>
</feature>
<dbReference type="SMART" id="SM00086">
    <property type="entry name" value="PAC"/>
    <property type="match status" value="3"/>
</dbReference>
<dbReference type="SUPFAM" id="SSF47384">
    <property type="entry name" value="Homodimeric domain of signal transducing histidine kinase"/>
    <property type="match status" value="1"/>
</dbReference>
<evidence type="ECO:0000259" key="8">
    <source>
        <dbReference type="PROSITE" id="PS50113"/>
    </source>
</evidence>
<dbReference type="Gene3D" id="3.30.565.10">
    <property type="entry name" value="Histidine kinase-like ATPase, C-terminal domain"/>
    <property type="match status" value="1"/>
</dbReference>
<dbReference type="CDD" id="cd00130">
    <property type="entry name" value="PAS"/>
    <property type="match status" value="2"/>
</dbReference>
<evidence type="ECO:0000313" key="10">
    <source>
        <dbReference type="Proteomes" id="UP000323300"/>
    </source>
</evidence>
<dbReference type="InterPro" id="IPR000719">
    <property type="entry name" value="Prot_kinase_dom"/>
</dbReference>
<dbReference type="InterPro" id="IPR003594">
    <property type="entry name" value="HATPase_dom"/>
</dbReference>
<dbReference type="Pfam" id="PF02518">
    <property type="entry name" value="HATPase_c"/>
    <property type="match status" value="1"/>
</dbReference>
<dbReference type="RefSeq" id="WP_149763274.1">
    <property type="nucleotide sequence ID" value="NZ_BSPE01000090.1"/>
</dbReference>
<dbReference type="Pfam" id="PF13426">
    <property type="entry name" value="PAS_9"/>
    <property type="match status" value="2"/>
</dbReference>
<feature type="domain" description="PAC" evidence="8">
    <location>
        <begin position="1546"/>
        <end position="1595"/>
    </location>
</feature>
<evidence type="ECO:0000256" key="4">
    <source>
        <dbReference type="SAM" id="MobiDB-lite"/>
    </source>
</evidence>
<dbReference type="InterPro" id="IPR029016">
    <property type="entry name" value="GAF-like_dom_sf"/>
</dbReference>
<dbReference type="SUPFAM" id="SSF52540">
    <property type="entry name" value="P-loop containing nucleoside triphosphate hydrolases"/>
    <property type="match status" value="1"/>
</dbReference>